<dbReference type="AlphaFoldDB" id="A0AAN8Z7N0"/>
<proteinExistence type="predicted"/>
<dbReference type="Pfam" id="PF00646">
    <property type="entry name" value="F-box"/>
    <property type="match status" value="1"/>
</dbReference>
<dbReference type="SUPFAM" id="SSF81383">
    <property type="entry name" value="F-box domain"/>
    <property type="match status" value="1"/>
</dbReference>
<accession>A0AAN8Z7N0</accession>
<dbReference type="Proteomes" id="UP001370490">
    <property type="component" value="Unassembled WGS sequence"/>
</dbReference>
<gene>
    <name evidence="2" type="ORF">RJ641_009766</name>
</gene>
<dbReference type="InterPro" id="IPR001810">
    <property type="entry name" value="F-box_dom"/>
</dbReference>
<sequence length="200" mass="23299">MDHEEDEDKFSNLPEQIISHILSFLPIKYAASTSILSPKFKSLWLDITDLEFEDDHLFHPDKFRDFVESILIRCSSPTIHRFALRCSSTVDDMFIVNDWIENVINRYVEVVELSISSYYSPKLNAEIPKQLFVCKTLVVLKNNLKFNLSIPDLDEDVVWFPNLKVFHMVVHNPSEDLEKRLFCNFPVLEDLCVEGSLAED</sequence>
<name>A0AAN8Z7N0_9MAGN</name>
<dbReference type="EMBL" id="JBAMMX010000016">
    <property type="protein sequence ID" value="KAK6925440.1"/>
    <property type="molecule type" value="Genomic_DNA"/>
</dbReference>
<dbReference type="SMART" id="SM00256">
    <property type="entry name" value="FBOX"/>
    <property type="match status" value="1"/>
</dbReference>
<feature type="domain" description="F-box" evidence="1">
    <location>
        <begin position="7"/>
        <end position="55"/>
    </location>
</feature>
<dbReference type="InterPro" id="IPR055294">
    <property type="entry name" value="FBL60-like"/>
</dbReference>
<keyword evidence="3" id="KW-1185">Reference proteome</keyword>
<protein>
    <submittedName>
        <fullName evidence="2">F-box domain</fullName>
    </submittedName>
</protein>
<dbReference type="PANTHER" id="PTHR31293">
    <property type="entry name" value="RNI-LIKE SUPERFAMILY PROTEIN"/>
    <property type="match status" value="1"/>
</dbReference>
<dbReference type="PROSITE" id="PS50181">
    <property type="entry name" value="FBOX"/>
    <property type="match status" value="1"/>
</dbReference>
<organism evidence="2 3">
    <name type="scientific">Dillenia turbinata</name>
    <dbReference type="NCBI Taxonomy" id="194707"/>
    <lineage>
        <taxon>Eukaryota</taxon>
        <taxon>Viridiplantae</taxon>
        <taxon>Streptophyta</taxon>
        <taxon>Embryophyta</taxon>
        <taxon>Tracheophyta</taxon>
        <taxon>Spermatophyta</taxon>
        <taxon>Magnoliopsida</taxon>
        <taxon>eudicotyledons</taxon>
        <taxon>Gunneridae</taxon>
        <taxon>Pentapetalae</taxon>
        <taxon>Dilleniales</taxon>
        <taxon>Dilleniaceae</taxon>
        <taxon>Dillenia</taxon>
    </lineage>
</organism>
<dbReference type="InterPro" id="IPR036047">
    <property type="entry name" value="F-box-like_dom_sf"/>
</dbReference>
<evidence type="ECO:0000259" key="1">
    <source>
        <dbReference type="PROSITE" id="PS50181"/>
    </source>
</evidence>
<reference evidence="2 3" key="1">
    <citation type="submission" date="2023-12" db="EMBL/GenBank/DDBJ databases">
        <title>A high-quality genome assembly for Dillenia turbinata (Dilleniales).</title>
        <authorList>
            <person name="Chanderbali A."/>
        </authorList>
    </citation>
    <scope>NUCLEOTIDE SEQUENCE [LARGE SCALE GENOMIC DNA]</scope>
    <source>
        <strain evidence="2">LSX21</strain>
        <tissue evidence="2">Leaf</tissue>
    </source>
</reference>
<evidence type="ECO:0000313" key="2">
    <source>
        <dbReference type="EMBL" id="KAK6925440.1"/>
    </source>
</evidence>
<dbReference type="PANTHER" id="PTHR31293:SF12">
    <property type="entry name" value="RNI-LIKE SUPERFAMILY PROTEIN"/>
    <property type="match status" value="1"/>
</dbReference>
<evidence type="ECO:0000313" key="3">
    <source>
        <dbReference type="Proteomes" id="UP001370490"/>
    </source>
</evidence>
<comment type="caution">
    <text evidence="2">The sequence shown here is derived from an EMBL/GenBank/DDBJ whole genome shotgun (WGS) entry which is preliminary data.</text>
</comment>